<comment type="subcellular location">
    <subcellularLocation>
        <location evidence="1">Periplasm</location>
    </subcellularLocation>
</comment>
<dbReference type="PANTHER" id="PTHR30222:SF17">
    <property type="entry name" value="SPERMIDINE_PUTRESCINE-BINDING PERIPLASMIC PROTEIN"/>
    <property type="match status" value="1"/>
</dbReference>
<dbReference type="OrthoDB" id="9769319at2"/>
<keyword evidence="7" id="KW-1185">Reference proteome</keyword>
<dbReference type="Gene3D" id="3.40.190.10">
    <property type="entry name" value="Periplasmic binding protein-like II"/>
    <property type="match status" value="2"/>
</dbReference>
<sequence length="363" mass="40057">MKMNKTLSVLCMTVLFAGSLSGCGNDGSSPEEGGSASKGGTLNVLTWEGDVSDETVADFEEEYGVDVNITYVEDTNTILAKMLQGNSEYDVIDIESAYMKSFVDAELLAPLDYDKITNYENIDPVYVEKGAMGDEKLTYSLPITGPLYTGVVINKETCPIEIDSFEDLADPALEGQVWSTNATISLYAGALKALGYSPNSQDEKELNEAQALLQKIKPNIKAFGASSISSLETGECSVAYTYDYNILMFDDKANWDKFEIVPETTLGYCQYWTVAASSENQKLANEFINYTYSAESAIKLLNEWGGVPALKRELIEEGVAKDYFENPMLQEFADMWPDHEELSVSDEQTAIMDTLYNELMSGE</sequence>
<dbReference type="InterPro" id="IPR006059">
    <property type="entry name" value="SBP"/>
</dbReference>
<evidence type="ECO:0000313" key="7">
    <source>
        <dbReference type="Proteomes" id="UP000184245"/>
    </source>
</evidence>
<evidence type="ECO:0000256" key="2">
    <source>
        <dbReference type="ARBA" id="ARBA00022448"/>
    </source>
</evidence>
<dbReference type="GO" id="GO:0019808">
    <property type="term" value="F:polyamine binding"/>
    <property type="evidence" value="ECO:0007669"/>
    <property type="project" value="InterPro"/>
</dbReference>
<dbReference type="PRINTS" id="PR00909">
    <property type="entry name" value="SPERMDNBNDNG"/>
</dbReference>
<gene>
    <name evidence="6" type="ORF">SAMN02745158_00259</name>
</gene>
<dbReference type="AlphaFoldDB" id="A0A1M4STM6"/>
<keyword evidence="2" id="KW-0813">Transport</keyword>
<accession>A0A1M4STM6</accession>
<dbReference type="PROSITE" id="PS51257">
    <property type="entry name" value="PROKAR_LIPOPROTEIN"/>
    <property type="match status" value="1"/>
</dbReference>
<dbReference type="GO" id="GO:0042597">
    <property type="term" value="C:periplasmic space"/>
    <property type="evidence" value="ECO:0007669"/>
    <property type="project" value="UniProtKB-SubCell"/>
</dbReference>
<dbReference type="Proteomes" id="UP000184245">
    <property type="component" value="Unassembled WGS sequence"/>
</dbReference>
<evidence type="ECO:0000256" key="5">
    <source>
        <dbReference type="SAM" id="SignalP"/>
    </source>
</evidence>
<proteinExistence type="predicted"/>
<name>A0A1M4STM6_9CLOT</name>
<reference evidence="6 7" key="1">
    <citation type="submission" date="2016-11" db="EMBL/GenBank/DDBJ databases">
        <authorList>
            <person name="Jaros S."/>
            <person name="Januszkiewicz K."/>
            <person name="Wedrychowicz H."/>
        </authorList>
    </citation>
    <scope>NUCLEOTIDE SEQUENCE [LARGE SCALE GENOMIC DNA]</scope>
    <source>
        <strain evidence="6 7">DSM 17459</strain>
    </source>
</reference>
<feature type="chain" id="PRO_5039244024" evidence="5">
    <location>
        <begin position="23"/>
        <end position="363"/>
    </location>
</feature>
<protein>
    <submittedName>
        <fullName evidence="6">Extracellular solute-binding protein</fullName>
    </submittedName>
</protein>
<evidence type="ECO:0000256" key="4">
    <source>
        <dbReference type="ARBA" id="ARBA00022764"/>
    </source>
</evidence>
<evidence type="ECO:0000256" key="3">
    <source>
        <dbReference type="ARBA" id="ARBA00022729"/>
    </source>
</evidence>
<dbReference type="SUPFAM" id="SSF53850">
    <property type="entry name" value="Periplasmic binding protein-like II"/>
    <property type="match status" value="1"/>
</dbReference>
<evidence type="ECO:0000313" key="6">
    <source>
        <dbReference type="EMBL" id="SHE35590.1"/>
    </source>
</evidence>
<keyword evidence="3 5" id="KW-0732">Signal</keyword>
<dbReference type="STRING" id="1122155.SAMN02745158_00259"/>
<evidence type="ECO:0000256" key="1">
    <source>
        <dbReference type="ARBA" id="ARBA00004418"/>
    </source>
</evidence>
<keyword evidence="4" id="KW-0574">Periplasm</keyword>
<dbReference type="PANTHER" id="PTHR30222">
    <property type="entry name" value="SPERMIDINE/PUTRESCINE-BINDING PERIPLASMIC PROTEIN"/>
    <property type="match status" value="1"/>
</dbReference>
<dbReference type="EMBL" id="FQVI01000001">
    <property type="protein sequence ID" value="SHE35590.1"/>
    <property type="molecule type" value="Genomic_DNA"/>
</dbReference>
<dbReference type="RefSeq" id="WP_072848417.1">
    <property type="nucleotide sequence ID" value="NZ_FQVI01000001.1"/>
</dbReference>
<organism evidence="6 7">
    <name type="scientific">Lactonifactor longoviformis DSM 17459</name>
    <dbReference type="NCBI Taxonomy" id="1122155"/>
    <lineage>
        <taxon>Bacteria</taxon>
        <taxon>Bacillati</taxon>
        <taxon>Bacillota</taxon>
        <taxon>Clostridia</taxon>
        <taxon>Eubacteriales</taxon>
        <taxon>Clostridiaceae</taxon>
        <taxon>Lactonifactor</taxon>
    </lineage>
</organism>
<dbReference type="GO" id="GO:0015846">
    <property type="term" value="P:polyamine transport"/>
    <property type="evidence" value="ECO:0007669"/>
    <property type="project" value="InterPro"/>
</dbReference>
<dbReference type="Pfam" id="PF13416">
    <property type="entry name" value="SBP_bac_8"/>
    <property type="match status" value="1"/>
</dbReference>
<dbReference type="InterPro" id="IPR001188">
    <property type="entry name" value="Sperm_putr-bd"/>
</dbReference>
<feature type="signal peptide" evidence="5">
    <location>
        <begin position="1"/>
        <end position="22"/>
    </location>
</feature>